<evidence type="ECO:0000313" key="3">
    <source>
        <dbReference type="Proteomes" id="UP001291999"/>
    </source>
</evidence>
<dbReference type="InterPro" id="IPR025159">
    <property type="entry name" value="AbiEi_N"/>
</dbReference>
<evidence type="ECO:0000259" key="1">
    <source>
        <dbReference type="Pfam" id="PF13338"/>
    </source>
</evidence>
<protein>
    <recommendedName>
        <fullName evidence="1">AbiEi antitoxin N-terminal domain-containing protein</fullName>
    </recommendedName>
</protein>
<organism evidence="2 3">
    <name type="scientific">Nocardioides renjunii</name>
    <dbReference type="NCBI Taxonomy" id="3095075"/>
    <lineage>
        <taxon>Bacteria</taxon>
        <taxon>Bacillati</taxon>
        <taxon>Actinomycetota</taxon>
        <taxon>Actinomycetes</taxon>
        <taxon>Propionibacteriales</taxon>
        <taxon>Nocardioidaceae</taxon>
        <taxon>Nocardioides</taxon>
    </lineage>
</organism>
<evidence type="ECO:0000313" key="2">
    <source>
        <dbReference type="EMBL" id="MDZ5660695.1"/>
    </source>
</evidence>
<feature type="domain" description="AbiEi antitoxin N-terminal" evidence="1">
    <location>
        <begin position="4"/>
        <end position="48"/>
    </location>
</feature>
<dbReference type="RefSeq" id="WP_322423148.1">
    <property type="nucleotide sequence ID" value="NZ_JAXQPW010000001.1"/>
</dbReference>
<keyword evidence="3" id="KW-1185">Reference proteome</keyword>
<dbReference type="EMBL" id="JAXQPW010000001">
    <property type="protein sequence ID" value="MDZ5660695.1"/>
    <property type="molecule type" value="Genomic_DNA"/>
</dbReference>
<dbReference type="Proteomes" id="UP001291999">
    <property type="component" value="Unassembled WGS sequence"/>
</dbReference>
<accession>A0ABU5K7V9</accession>
<comment type="caution">
    <text evidence="2">The sequence shown here is derived from an EMBL/GenBank/DDBJ whole genome shotgun (WGS) entry which is preliminary data.</text>
</comment>
<gene>
    <name evidence="2" type="ORF">SFC79_02865</name>
</gene>
<name>A0ABU5K7V9_9ACTN</name>
<reference evidence="2 3" key="1">
    <citation type="submission" date="2023-11" db="EMBL/GenBank/DDBJ databases">
        <title>Novel species in genus Nocardioides.</title>
        <authorList>
            <person name="Zhou H."/>
        </authorList>
    </citation>
    <scope>NUCLEOTIDE SEQUENCE [LARGE SCALE GENOMIC DNA]</scope>
    <source>
        <strain evidence="2 3">S-58</strain>
    </source>
</reference>
<dbReference type="Pfam" id="PF13338">
    <property type="entry name" value="AbiEi_4"/>
    <property type="match status" value="1"/>
</dbReference>
<proteinExistence type="predicted"/>
<sequence>MEHIAEILQSQHGVISRAQALQAGLQPHDVRRLVRRRELATLLPGVYVDHTGPPAWLERAWGAVLACSGPADRTGHVVGAALAGESAMRAADGPGRPGADLGPITVAIPAERRVVALPGIVVVRTSHLDDRVRWNLGPPRMRYKEAALDVALAARGELGAIAAVSRAVQSRHTTAVQMLAALATRSRAPRRYFLENVLRDVAAGTCSVLEHGFLVLVQRPHRLPEGQRQHRVATATGIVYRDIRYGERLFELDGRLWHDTADQRDRDFERDLDAAVAGQGTVRLTWGQVYDRPCSTAAKIGRILGDAGWPGARPCGPGCAVAAVA</sequence>